<dbReference type="CDD" id="cd05398">
    <property type="entry name" value="NT_ClassII-CCAase"/>
    <property type="match status" value="1"/>
</dbReference>
<keyword evidence="4" id="KW-0694">RNA-binding</keyword>
<dbReference type="InterPro" id="IPR052191">
    <property type="entry name" value="tRNA_ntf/polyA_polymerase_I"/>
</dbReference>
<dbReference type="SUPFAM" id="SSF81301">
    <property type="entry name" value="Nucleotidyltransferase"/>
    <property type="match status" value="1"/>
</dbReference>
<protein>
    <recommendedName>
        <fullName evidence="10">Poly A polymerase head domain-containing protein</fullName>
    </recommendedName>
</protein>
<evidence type="ECO:0000313" key="9">
    <source>
        <dbReference type="Proteomes" id="UP000029981"/>
    </source>
</evidence>
<dbReference type="GO" id="GO:0000166">
    <property type="term" value="F:nucleotide binding"/>
    <property type="evidence" value="ECO:0007669"/>
    <property type="project" value="UniProtKB-KW"/>
</dbReference>
<keyword evidence="3" id="KW-0547">Nucleotide-binding</keyword>
<feature type="region of interest" description="Disordered" evidence="5">
    <location>
        <begin position="706"/>
        <end position="728"/>
    </location>
</feature>
<dbReference type="InterPro" id="IPR032828">
    <property type="entry name" value="PolyA_RNA-bd"/>
</dbReference>
<dbReference type="SUPFAM" id="SSF81891">
    <property type="entry name" value="Poly A polymerase C-terminal region-like"/>
    <property type="match status" value="1"/>
</dbReference>
<dbReference type="OrthoDB" id="445712at2759"/>
<dbReference type="Pfam" id="PF01743">
    <property type="entry name" value="PolyA_pol"/>
    <property type="match status" value="1"/>
</dbReference>
<evidence type="ECO:0008006" key="10">
    <source>
        <dbReference type="Google" id="ProtNLM"/>
    </source>
</evidence>
<accession>A0A0A0L3K6</accession>
<dbReference type="GO" id="GO:0016779">
    <property type="term" value="F:nucleotidyltransferase activity"/>
    <property type="evidence" value="ECO:0007669"/>
    <property type="project" value="InterPro"/>
</dbReference>
<reference evidence="8 9" key="1">
    <citation type="journal article" date="2009" name="Nat. Genet.">
        <title>The genome of the cucumber, Cucumis sativus L.</title>
        <authorList>
            <person name="Huang S."/>
            <person name="Li R."/>
            <person name="Zhang Z."/>
            <person name="Li L."/>
            <person name="Gu X."/>
            <person name="Fan W."/>
            <person name="Lucas W.J."/>
            <person name="Wang X."/>
            <person name="Xie B."/>
            <person name="Ni P."/>
            <person name="Ren Y."/>
            <person name="Zhu H."/>
            <person name="Li J."/>
            <person name="Lin K."/>
            <person name="Jin W."/>
            <person name="Fei Z."/>
            <person name="Li G."/>
            <person name="Staub J."/>
            <person name="Kilian A."/>
            <person name="van der Vossen E.A."/>
            <person name="Wu Y."/>
            <person name="Guo J."/>
            <person name="He J."/>
            <person name="Jia Z."/>
            <person name="Ren Y."/>
            <person name="Tian G."/>
            <person name="Lu Y."/>
            <person name="Ruan J."/>
            <person name="Qian W."/>
            <person name="Wang M."/>
            <person name="Huang Q."/>
            <person name="Li B."/>
            <person name="Xuan Z."/>
            <person name="Cao J."/>
            <person name="Asan"/>
            <person name="Wu Z."/>
            <person name="Zhang J."/>
            <person name="Cai Q."/>
            <person name="Bai Y."/>
            <person name="Zhao B."/>
            <person name="Han Y."/>
            <person name="Li Y."/>
            <person name="Li X."/>
            <person name="Wang S."/>
            <person name="Shi Q."/>
            <person name="Liu S."/>
            <person name="Cho W.K."/>
            <person name="Kim J.Y."/>
            <person name="Xu Y."/>
            <person name="Heller-Uszynska K."/>
            <person name="Miao H."/>
            <person name="Cheng Z."/>
            <person name="Zhang S."/>
            <person name="Wu J."/>
            <person name="Yang Y."/>
            <person name="Kang H."/>
            <person name="Li M."/>
            <person name="Liang H."/>
            <person name="Ren X."/>
            <person name="Shi Z."/>
            <person name="Wen M."/>
            <person name="Jian M."/>
            <person name="Yang H."/>
            <person name="Zhang G."/>
            <person name="Yang Z."/>
            <person name="Chen R."/>
            <person name="Liu S."/>
            <person name="Li J."/>
            <person name="Ma L."/>
            <person name="Liu H."/>
            <person name="Zhou Y."/>
            <person name="Zhao J."/>
            <person name="Fang X."/>
            <person name="Li G."/>
            <person name="Fang L."/>
            <person name="Li Y."/>
            <person name="Liu D."/>
            <person name="Zheng H."/>
            <person name="Zhang Y."/>
            <person name="Qin N."/>
            <person name="Li Z."/>
            <person name="Yang G."/>
            <person name="Yang S."/>
            <person name="Bolund L."/>
            <person name="Kristiansen K."/>
            <person name="Zheng H."/>
            <person name="Li S."/>
            <person name="Zhang X."/>
            <person name="Yang H."/>
            <person name="Wang J."/>
            <person name="Sun R."/>
            <person name="Zhang B."/>
            <person name="Jiang S."/>
            <person name="Wang J."/>
            <person name="Du Y."/>
            <person name="Li S."/>
        </authorList>
    </citation>
    <scope>NUCLEOTIDE SEQUENCE [LARGE SCALE GENOMIC DNA]</scope>
    <source>
        <strain evidence="9">cv. 9930</strain>
    </source>
</reference>
<dbReference type="InterPro" id="IPR002646">
    <property type="entry name" value="PolA_pol_head_dom"/>
</dbReference>
<sequence>MASFSLRAHNNASTSRLIDLIKLHRLSHAFMYPAADFHSVGRQDAARDDGLSGEIHAVKVAWMLTNVKKKGAANGDMPKWNKINGRAFGLTRSMIPSSSWKVLEVLHREGFEAYLVGGCVRDLLLRRVPKDFDVITTAGLTQIHNLFCRSRIVGRRFPICMVHIRGSITEVSSFDTAAKHSEENKITAHSQIPKKCDKKDLIRWRNSMERDFTINSLFFDPFSNVIYDYAEGMADLRSLKLRTLIPASLSFKLDCARILRGLRIAARLGLSISKETETAIHKFSPSITSLDKSRLMMELNYMLSYGAAVPSLYLLQRFKLLGSLLPFHAAYLDKQGIEKSSLSSVMLMKLFFNLDKLVSCAHPSNCNIWVALLAFHLALVNNPQNSLVVLAFAATLYHGEWNEGVNYAREKSLVEINLRPEITRSAKFKSEEKLAEGVTRFALKVQGCIAALTSKDCLLEAMSTFPASSNSGLVFVSNKTARDVAIIFEVLAKHVKSYKDEKKDFKIDYKRLGKGLFLRENRYVLGKIILETLEDAILQGNENIPDRNQNLRIDAPTKETSDSPVADLVQEQLVKGNKKVRKRPSVSEVELKANKKYKLVRKEGSISDKVVENGRCINMTEMYKKGVEGSQLPLAPMEESMEPILESRKCHHLEVRATENMRENPESMGNEVKKIIPKKAFQKVTKELLHPVEINPRKMDKVAGQEVKSEKKEHHRVSQGKKNIKKKRRDITDTVEINPRKMDKVAEQGKLKKNEHHQVPQGNENIKNEHGDITNIKQCKGPLSSLFK</sequence>
<comment type="similarity">
    <text evidence="1 4">Belongs to the tRNA nucleotidyltransferase/poly(A) polymerase family.</text>
</comment>
<dbReference type="Pfam" id="PF12627">
    <property type="entry name" value="PolyA_pol_RNAbd"/>
    <property type="match status" value="1"/>
</dbReference>
<feature type="compositionally biased region" description="Basic residues" evidence="5">
    <location>
        <begin position="713"/>
        <end position="728"/>
    </location>
</feature>
<name>A0A0A0L3K6_CUCSA</name>
<dbReference type="Gramene" id="KGN55614">
    <property type="protein sequence ID" value="KGN55614"/>
    <property type="gene ID" value="Csa_3G002350"/>
</dbReference>
<feature type="region of interest" description="Disordered" evidence="5">
    <location>
        <begin position="741"/>
        <end position="788"/>
    </location>
</feature>
<evidence type="ECO:0000256" key="3">
    <source>
        <dbReference type="ARBA" id="ARBA00022741"/>
    </source>
</evidence>
<dbReference type="Proteomes" id="UP000029981">
    <property type="component" value="Chromosome 3"/>
</dbReference>
<evidence type="ECO:0000256" key="5">
    <source>
        <dbReference type="SAM" id="MobiDB-lite"/>
    </source>
</evidence>
<evidence type="ECO:0000259" key="7">
    <source>
        <dbReference type="Pfam" id="PF12627"/>
    </source>
</evidence>
<evidence type="ECO:0000259" key="6">
    <source>
        <dbReference type="Pfam" id="PF01743"/>
    </source>
</evidence>
<reference evidence="8 9" key="4">
    <citation type="journal article" date="2011" name="BMC Genomics">
        <title>RNA-Seq improves annotation of protein-coding genes in the cucumber genome.</title>
        <authorList>
            <person name="Li Z."/>
            <person name="Zhang Z."/>
            <person name="Yan P."/>
            <person name="Huang S."/>
            <person name="Fei Z."/>
            <person name="Lin K."/>
        </authorList>
    </citation>
    <scope>NUCLEOTIDE SEQUENCE [LARGE SCALE GENOMIC DNA]</scope>
    <source>
        <strain evidence="9">cv. 9930</strain>
    </source>
</reference>
<dbReference type="EMBL" id="CM002924">
    <property type="protein sequence ID" value="KGN55614.1"/>
    <property type="molecule type" value="Genomic_DNA"/>
</dbReference>
<reference evidence="8 9" key="2">
    <citation type="journal article" date="2009" name="PLoS ONE">
        <title>An integrated genetic and cytogenetic map of the cucumber genome.</title>
        <authorList>
            <person name="Ren Y."/>
            <person name="Zhang Z."/>
            <person name="Liu J."/>
            <person name="Staub J.E."/>
            <person name="Han Y."/>
            <person name="Cheng Z."/>
            <person name="Li X."/>
            <person name="Lu J."/>
            <person name="Miao H."/>
            <person name="Kang H."/>
            <person name="Xie B."/>
            <person name="Gu X."/>
            <person name="Wang X."/>
            <person name="Du Y."/>
            <person name="Jin W."/>
            <person name="Huang S."/>
        </authorList>
    </citation>
    <scope>NUCLEOTIDE SEQUENCE [LARGE SCALE GENOMIC DNA]</scope>
    <source>
        <strain evidence="9">cv. 9930</strain>
    </source>
</reference>
<feature type="compositionally biased region" description="Basic and acidic residues" evidence="5">
    <location>
        <begin position="741"/>
        <end position="758"/>
    </location>
</feature>
<dbReference type="InterPro" id="IPR043519">
    <property type="entry name" value="NT_sf"/>
</dbReference>
<dbReference type="GO" id="GO:0001680">
    <property type="term" value="P:tRNA 3'-terminal CCA addition"/>
    <property type="evidence" value="ECO:0007669"/>
    <property type="project" value="UniProtKB-ARBA"/>
</dbReference>
<proteinExistence type="inferred from homology"/>
<evidence type="ECO:0000256" key="1">
    <source>
        <dbReference type="ARBA" id="ARBA00007265"/>
    </source>
</evidence>
<dbReference type="GO" id="GO:0003723">
    <property type="term" value="F:RNA binding"/>
    <property type="evidence" value="ECO:0007669"/>
    <property type="project" value="UniProtKB-KW"/>
</dbReference>
<dbReference type="GO" id="GO:0097222">
    <property type="term" value="P:mitochondrial mRNA polyadenylation"/>
    <property type="evidence" value="ECO:0000318"/>
    <property type="project" value="GO_Central"/>
</dbReference>
<dbReference type="PANTHER" id="PTHR43051:SF1">
    <property type="entry name" value="POLYNUCLEOTIDE ADENYLYLTRANSFERASE FAMILY PROTEIN"/>
    <property type="match status" value="1"/>
</dbReference>
<dbReference type="STRING" id="3659.A0A0A0L3K6"/>
<keyword evidence="2 4" id="KW-0808">Transferase</keyword>
<evidence type="ECO:0000256" key="4">
    <source>
        <dbReference type="RuleBase" id="RU003953"/>
    </source>
</evidence>
<dbReference type="PANTHER" id="PTHR43051">
    <property type="entry name" value="POLYNUCLEOTIDE ADENYLYLTRANSFERASE FAMILY PROTEIN"/>
    <property type="match status" value="1"/>
</dbReference>
<evidence type="ECO:0000313" key="8">
    <source>
        <dbReference type="EMBL" id="KGN55614.1"/>
    </source>
</evidence>
<dbReference type="AlphaFoldDB" id="A0A0A0L3K6"/>
<reference evidence="8 9" key="3">
    <citation type="journal article" date="2010" name="BMC Genomics">
        <title>Transcriptome sequencing and comparative analysis of cucumber flowers with different sex types.</title>
        <authorList>
            <person name="Guo S."/>
            <person name="Zheng Y."/>
            <person name="Joung J.G."/>
            <person name="Liu S."/>
            <person name="Zhang Z."/>
            <person name="Crasta O.R."/>
            <person name="Sobral B.W."/>
            <person name="Xu Y."/>
            <person name="Huang S."/>
            <person name="Fei Z."/>
        </authorList>
    </citation>
    <scope>NUCLEOTIDE SEQUENCE [LARGE SCALE GENOMIC DNA]</scope>
    <source>
        <strain evidence="9">cv. 9930</strain>
    </source>
</reference>
<dbReference type="GO" id="GO:0005739">
    <property type="term" value="C:mitochondrion"/>
    <property type="evidence" value="ECO:0000318"/>
    <property type="project" value="GO_Central"/>
</dbReference>
<dbReference type="KEGG" id="csv:101212579"/>
<keyword evidence="9" id="KW-1185">Reference proteome</keyword>
<dbReference type="Gene3D" id="3.30.460.10">
    <property type="entry name" value="Beta Polymerase, domain 2"/>
    <property type="match status" value="1"/>
</dbReference>
<organism evidence="8 9">
    <name type="scientific">Cucumis sativus</name>
    <name type="common">Cucumber</name>
    <dbReference type="NCBI Taxonomy" id="3659"/>
    <lineage>
        <taxon>Eukaryota</taxon>
        <taxon>Viridiplantae</taxon>
        <taxon>Streptophyta</taxon>
        <taxon>Embryophyta</taxon>
        <taxon>Tracheophyta</taxon>
        <taxon>Spermatophyta</taxon>
        <taxon>Magnoliopsida</taxon>
        <taxon>eudicotyledons</taxon>
        <taxon>Gunneridae</taxon>
        <taxon>Pentapetalae</taxon>
        <taxon>rosids</taxon>
        <taxon>fabids</taxon>
        <taxon>Cucurbitales</taxon>
        <taxon>Cucurbitaceae</taxon>
        <taxon>Benincaseae</taxon>
        <taxon>Cucumis</taxon>
    </lineage>
</organism>
<gene>
    <name evidence="8" type="ORF">Csa_3G002350</name>
</gene>
<dbReference type="eggNOG" id="KOG2159">
    <property type="taxonomic scope" value="Eukaryota"/>
</dbReference>
<feature type="domain" description="Poly A polymerase head" evidence="6">
    <location>
        <begin position="113"/>
        <end position="242"/>
    </location>
</feature>
<feature type="domain" description="tRNA nucleotidyltransferase/poly(A) polymerase RNA and SrmB- binding" evidence="7">
    <location>
        <begin position="269"/>
        <end position="331"/>
    </location>
</feature>
<dbReference type="Gene3D" id="1.10.3090.10">
    <property type="entry name" value="cca-adding enzyme, domain 2"/>
    <property type="match status" value="1"/>
</dbReference>
<evidence type="ECO:0000256" key="2">
    <source>
        <dbReference type="ARBA" id="ARBA00022679"/>
    </source>
</evidence>